<accession>A0A4Q2JIL6</accession>
<evidence type="ECO:0000313" key="3">
    <source>
        <dbReference type="EMBL" id="RXZ45870.1"/>
    </source>
</evidence>
<evidence type="ECO:0000259" key="2">
    <source>
        <dbReference type="Pfam" id="PF01814"/>
    </source>
</evidence>
<comment type="caution">
    <text evidence="3">The sequence shown here is derived from an EMBL/GenBank/DDBJ whole genome shotgun (WGS) entry which is preliminary data.</text>
</comment>
<evidence type="ECO:0000313" key="4">
    <source>
        <dbReference type="Proteomes" id="UP000292881"/>
    </source>
</evidence>
<dbReference type="Gene3D" id="1.20.120.520">
    <property type="entry name" value="nmb1532 protein domain like"/>
    <property type="match status" value="1"/>
</dbReference>
<organism evidence="3 4">
    <name type="scientific">Agromyces binzhouensis</name>
    <dbReference type="NCBI Taxonomy" id="1817495"/>
    <lineage>
        <taxon>Bacteria</taxon>
        <taxon>Bacillati</taxon>
        <taxon>Actinomycetota</taxon>
        <taxon>Actinomycetes</taxon>
        <taxon>Micrococcales</taxon>
        <taxon>Microbacteriaceae</taxon>
        <taxon>Agromyces</taxon>
    </lineage>
</organism>
<gene>
    <name evidence="3" type="ORF">ESO86_12860</name>
</gene>
<proteinExistence type="predicted"/>
<dbReference type="EMBL" id="SDPL01000296">
    <property type="protein sequence ID" value="RXZ45870.1"/>
    <property type="molecule type" value="Genomic_DNA"/>
</dbReference>
<protein>
    <submittedName>
        <fullName evidence="3">Hemerythrin domain-containing protein</fullName>
    </submittedName>
</protein>
<reference evidence="3 4" key="1">
    <citation type="submission" date="2019-01" db="EMBL/GenBank/DDBJ databases">
        <authorList>
            <person name="Li J."/>
        </authorList>
    </citation>
    <scope>NUCLEOTIDE SEQUENCE [LARGE SCALE GENOMIC DNA]</scope>
    <source>
        <strain evidence="3 4">CGMCC 4.7180</strain>
    </source>
</reference>
<dbReference type="AlphaFoldDB" id="A0A4Q2JIL6"/>
<sequence length="237" mass="25574">MAASALPPSGDRPGGRPGGSAKTCDARGMIEIHRMFRSEFAEGPKLVVRVAEADAAHADVVGDHLSLISGSLHAHHEFEDDHLWDTLDERAPACAGHVERMKAQHAEMLVHLRELDAALPAWRSSGRSVDAAPVLLALHGVNRALAVHLPDEESTIVPVMETVLTQKEVDAAGVHGRKATPKGRTWQQLGAILAAQPDGGDEWLHEHLPAPVRLAWRFVGRRDYAANRAALWGETSG</sequence>
<feature type="region of interest" description="Disordered" evidence="1">
    <location>
        <begin position="1"/>
        <end position="22"/>
    </location>
</feature>
<dbReference type="CDD" id="cd12108">
    <property type="entry name" value="Hr-like"/>
    <property type="match status" value="1"/>
</dbReference>
<name>A0A4Q2JIL6_9MICO</name>
<dbReference type="Pfam" id="PF01814">
    <property type="entry name" value="Hemerythrin"/>
    <property type="match status" value="1"/>
</dbReference>
<dbReference type="RefSeq" id="WP_129235378.1">
    <property type="nucleotide sequence ID" value="NZ_SDPL01000296.1"/>
</dbReference>
<dbReference type="OrthoDB" id="5197650at2"/>
<dbReference type="Proteomes" id="UP000292881">
    <property type="component" value="Unassembled WGS sequence"/>
</dbReference>
<evidence type="ECO:0000256" key="1">
    <source>
        <dbReference type="SAM" id="MobiDB-lite"/>
    </source>
</evidence>
<keyword evidence="4" id="KW-1185">Reference proteome</keyword>
<feature type="domain" description="Hemerythrin-like" evidence="2">
    <location>
        <begin position="31"/>
        <end position="158"/>
    </location>
</feature>
<dbReference type="InterPro" id="IPR012312">
    <property type="entry name" value="Hemerythrin-like"/>
</dbReference>